<dbReference type="SUPFAM" id="SSF56112">
    <property type="entry name" value="Protein kinase-like (PK-like)"/>
    <property type="match status" value="1"/>
</dbReference>
<gene>
    <name evidence="2" type="ORF">EAH80_27540</name>
</gene>
<evidence type="ECO:0000313" key="2">
    <source>
        <dbReference type="EMBL" id="TPG28299.1"/>
    </source>
</evidence>
<dbReference type="PANTHER" id="PTHR47829">
    <property type="entry name" value="HYDROLASE, PUTATIVE (AFU_ORTHOLOGUE AFUA_1G12880)-RELATED"/>
    <property type="match status" value="1"/>
</dbReference>
<dbReference type="CDD" id="cd05154">
    <property type="entry name" value="ACAD10_11_N-like"/>
    <property type="match status" value="1"/>
</dbReference>
<dbReference type="InterPro" id="IPR052898">
    <property type="entry name" value="ACAD10-like"/>
</dbReference>
<dbReference type="AlphaFoldDB" id="A0A502DUR6"/>
<dbReference type="Gene3D" id="3.30.200.20">
    <property type="entry name" value="Phosphorylase Kinase, domain 1"/>
    <property type="match status" value="1"/>
</dbReference>
<dbReference type="Pfam" id="PF01636">
    <property type="entry name" value="APH"/>
    <property type="match status" value="1"/>
</dbReference>
<dbReference type="OrthoDB" id="3806873at2"/>
<name>A0A502DUR6_9MYCO</name>
<dbReference type="InterPro" id="IPR002575">
    <property type="entry name" value="Aminoglycoside_PTrfase"/>
</dbReference>
<comment type="caution">
    <text evidence="2">The sequence shown here is derived from an EMBL/GenBank/DDBJ whole genome shotgun (WGS) entry which is preliminary data.</text>
</comment>
<proteinExistence type="predicted"/>
<dbReference type="InterPro" id="IPR041726">
    <property type="entry name" value="ACAD10_11_N"/>
</dbReference>
<dbReference type="PANTHER" id="PTHR47829:SF1">
    <property type="entry name" value="HAD FAMILY PHOSPHATASE"/>
    <property type="match status" value="1"/>
</dbReference>
<evidence type="ECO:0000259" key="1">
    <source>
        <dbReference type="Pfam" id="PF01636"/>
    </source>
</evidence>
<evidence type="ECO:0000313" key="3">
    <source>
        <dbReference type="Proteomes" id="UP000320095"/>
    </source>
</evidence>
<dbReference type="EMBL" id="RCZG01000018">
    <property type="protein sequence ID" value="TPG28299.1"/>
    <property type="molecule type" value="Genomic_DNA"/>
</dbReference>
<organism evidence="2 3">
    <name type="scientific">Mycolicibacterium hodleri</name>
    <dbReference type="NCBI Taxonomy" id="49897"/>
    <lineage>
        <taxon>Bacteria</taxon>
        <taxon>Bacillati</taxon>
        <taxon>Actinomycetota</taxon>
        <taxon>Actinomycetes</taxon>
        <taxon>Mycobacteriales</taxon>
        <taxon>Mycobacteriaceae</taxon>
        <taxon>Mycolicibacterium</taxon>
    </lineage>
</organism>
<dbReference type="InterPro" id="IPR011009">
    <property type="entry name" value="Kinase-like_dom_sf"/>
</dbReference>
<keyword evidence="2" id="KW-0808">Transferase</keyword>
<dbReference type="RefSeq" id="WP_140698604.1">
    <property type="nucleotide sequence ID" value="NZ_RCZG01000018.1"/>
</dbReference>
<feature type="domain" description="Aminoglycoside phosphotransferase" evidence="1">
    <location>
        <begin position="34"/>
        <end position="255"/>
    </location>
</feature>
<protein>
    <submittedName>
        <fullName evidence="2">Phosphotransferase family protein</fullName>
    </submittedName>
</protein>
<dbReference type="Proteomes" id="UP000320095">
    <property type="component" value="Unassembled WGS sequence"/>
</dbReference>
<reference evidence="2 3" key="1">
    <citation type="journal article" date="2019" name="Environ. Microbiol.">
        <title>Species interactions and distinct microbial communities in high Arctic permafrost affected cryosols are associated with the CH4 and CO2 gas fluxes.</title>
        <authorList>
            <person name="Altshuler I."/>
            <person name="Hamel J."/>
            <person name="Turney S."/>
            <person name="Magnuson E."/>
            <person name="Levesque R."/>
            <person name="Greer C."/>
            <person name="Whyte L.G."/>
        </authorList>
    </citation>
    <scope>NUCLEOTIDE SEQUENCE [LARGE SCALE GENOMIC DNA]</scope>
    <source>
        <strain evidence="2 3">S5.20</strain>
    </source>
</reference>
<dbReference type="GO" id="GO:0016740">
    <property type="term" value="F:transferase activity"/>
    <property type="evidence" value="ECO:0007669"/>
    <property type="project" value="UniProtKB-KW"/>
</dbReference>
<accession>A0A502DUR6</accession>
<dbReference type="Gene3D" id="3.90.1200.10">
    <property type="match status" value="1"/>
</dbReference>
<sequence length="351" mass="38259">MTTDASTLDGLDLGALDRHLRSIGIPRDGDLRGELIAGGRSNLTFLVFDDASKWVLRRPPLHGLTPSAHDMAREYTVVAALEDTPVPVAHPVTMRNDDSVLGAPFQMVDFVPGRIVRYSEELAALGDQSTIDACVDALIRVLADLHALDPNAVGLGDFGKPTGYLERQVRRWGGQWGLVRLEDDPRDADVKRLHAALGEALPPQSRTSIVHGDYRIDNTMLDAVDATKVRAVLDWEMSTLGDPLSDAALMCVYRHPMFNMVHADSAWSSPQIPAADELAQRYSVAAGQPLNHWDFYMALAYFKLAIIAAGIQFRDRMGGATEYGDKVGEAVAPLVAAGLAELSWQHTRSSP</sequence>
<keyword evidence="3" id="KW-1185">Reference proteome</keyword>